<keyword evidence="2" id="KW-0677">Repeat</keyword>
<keyword evidence="3" id="KW-0106">Calcium</keyword>
<dbReference type="InterPro" id="IPR053784">
    <property type="entry name" value="Choice_anch_U_dom"/>
</dbReference>
<protein>
    <submittedName>
        <fullName evidence="6">Calx-beta domain-containing protein</fullName>
    </submittedName>
</protein>
<dbReference type="Pfam" id="PF19077">
    <property type="entry name" value="Big_13"/>
    <property type="match status" value="1"/>
</dbReference>
<evidence type="ECO:0000256" key="2">
    <source>
        <dbReference type="ARBA" id="ARBA00022737"/>
    </source>
</evidence>
<dbReference type="Pfam" id="PF03160">
    <property type="entry name" value="Calx-beta"/>
    <property type="match status" value="3"/>
</dbReference>
<reference evidence="6 7" key="1">
    <citation type="journal article" date="2019" name="Int. J. Syst. Evol. Microbiol.">
        <title>The Draft Whole-Genome Sequence of the Antibiotic Producer Empedobacter haloabium ATCC 31962 Provides Indications for Its Taxonomic Reclassification.</title>
        <authorList>
            <person name="Miess H."/>
            <person name="Arlt P."/>
            <person name="Apel A.K."/>
            <person name="Weber T."/>
            <person name="Nieselt K."/>
            <person name="Hanssen F."/>
            <person name="Czemmel S."/>
            <person name="Nahnsen S."/>
            <person name="Gross H."/>
        </authorList>
    </citation>
    <scope>NUCLEOTIDE SEQUENCE [LARGE SCALE GENOMIC DNA]</scope>
    <source>
        <strain evidence="6 7">ATCC 31962</strain>
    </source>
</reference>
<organism evidence="6 7">
    <name type="scientific">[Empedobacter] haloabium</name>
    <dbReference type="NCBI Taxonomy" id="592317"/>
    <lineage>
        <taxon>Bacteria</taxon>
        <taxon>Pseudomonadati</taxon>
        <taxon>Pseudomonadota</taxon>
        <taxon>Betaproteobacteria</taxon>
        <taxon>Burkholderiales</taxon>
        <taxon>Oxalobacteraceae</taxon>
        <taxon>Telluria group</taxon>
        <taxon>Telluria group incertae sedis</taxon>
    </lineage>
</organism>
<dbReference type="Gene3D" id="2.60.40.2030">
    <property type="match status" value="4"/>
</dbReference>
<feature type="compositionally biased region" description="Pro residues" evidence="4">
    <location>
        <begin position="892"/>
        <end position="911"/>
    </location>
</feature>
<dbReference type="NCBIfam" id="NF041766">
    <property type="entry name" value="choice_anch_U"/>
    <property type="match status" value="1"/>
</dbReference>
<sequence>MAVTTVSVSFANGFFGNASKSNESSSTSYLTSLGWSNLQFQQATNNGQFGGSQGNDYSGTIIVTDALGVVHRINGVINWRAPSGDVSTIVFYATGAPETLAKAGGGTVTVDPWTGANNDPHSYIGLTFNGQSLTIGNDGTVSGNAATQGLLASLNTYLNNQPHLTVGDAVVNEAAGTATVTITLDKVTADTVTVKYATQNGTASAGTDYTAASGTLTFLPGETSKTIQVPILDNGTVDGVRTANVVLSDSTFAAITDNTGVVTINDNDGAPYVGNVVAEDASALGANPVDSTVVEGGSLVYTVIMSRTGGGEFALTLGGSAASADRAALSFSDGVTWKNGNPASGIVVIPASVGSFKVTVAAVDDSEIENAETVVLTVGGVSATGTITDNDSQSVTSVTAEDALNVNANPVDSTVVEGMALRYTVALNGASPVPTEHALTLGGTASGSDLASLTFTNGVAWKNGAASSGIVVVPAGVTGFQALLTTSDDTVIETSETVTLTVAGVTGTGTITDNDSQSVTTVVAEDSGHLGQQPVDSAVVEGVALVYTVALNGPSPTAVEHVLTVGGTAAPADLGALVFSGGVAWKNSDPGTGIVIVPANVTGFTVTLPTVDDVALESAESVVLTVGGVAATGTLTDNDSQSVVTVVAEDAGHPNAFPLDTTVVEGGTLLYTVTLNMASGSASEYSLAQSGTALAGDLGAITFSNGVTWKNGDPTGGIVVVPASVTSFTIAVATVDDSVIEAAETLVLTVGGVMATGTITDNDVLAVTSVSARDAANLGANPADRTVVEGNTLVYTVALNGVGVAPTEFALGTAGTASAADLGSFSFSDGVGWKNGDPATHTLVVPAGVATFTITVATVDDALVEQAESLVLSVGGVAGTGTIDDNDVASTPPTPTPPAPTPTPPTPPAPPVLNTALDPTSDDGSSNTDAVTSVLAPEFTVAAGTLLTPGGSVRLLAPSGAVVGTTAVTAQDIASGKINVGTGQLDDGVYTFTAQVLDATGKVVGSAPVSVTIVTDVDGVMPSVELAANGGDYNHDGVLDWQQHTVAQMPLKSLADFASGKDAAASSFGAILSGSLSSADGAVALTSGAQLKDLSITAQPAPLAQNFRAVSPVFNFSVTAEEGVAGLPDADVSRAGLQTRVVIELAKFGVLANDFQKFDTATQTWYSFLDDQDLNTWDDGATLLDVNGDGRVDRIVLTLTDGAKGDEDGLVNGTIVDPGLLAFDTTPVGQVYSVKLAGGDRYYTADAGEAAQKAALAGSVFEGVRFDAMAAAEGGRHLSAYYQPFTQDYTYAASGQSLPYACYGAVAGAAGFDAAAAGSGKGVDFHLYQDARGNTQLVTVAEAATLGLAAQGFTDRGAKFSATTEHAFTFDAEGYLIANQDNASVQALVQQLAATYGSTTAAGFVDAVEQNYLQQVQLVGVAHGAAATAADLNAVYGTHFTL</sequence>
<dbReference type="InterPro" id="IPR003644">
    <property type="entry name" value="Calx_beta"/>
</dbReference>
<dbReference type="Gene3D" id="2.60.40.10">
    <property type="entry name" value="Immunoglobulins"/>
    <property type="match status" value="1"/>
</dbReference>
<dbReference type="EMBL" id="CP136508">
    <property type="protein sequence ID" value="WUR13369.1"/>
    <property type="molecule type" value="Genomic_DNA"/>
</dbReference>
<dbReference type="InterPro" id="IPR044016">
    <property type="entry name" value="Big_13"/>
</dbReference>
<evidence type="ECO:0000256" key="4">
    <source>
        <dbReference type="SAM" id="MobiDB-lite"/>
    </source>
</evidence>
<evidence type="ECO:0000313" key="7">
    <source>
        <dbReference type="Proteomes" id="UP000321323"/>
    </source>
</evidence>
<feature type="region of interest" description="Disordered" evidence="4">
    <location>
        <begin position="882"/>
        <end position="929"/>
    </location>
</feature>
<dbReference type="PANTHER" id="PTHR46682:SF1">
    <property type="entry name" value="ADHESION G-PROTEIN COUPLED RECEPTOR V1"/>
    <property type="match status" value="1"/>
</dbReference>
<gene>
    <name evidence="6" type="ORF">E7V67_027415</name>
</gene>
<dbReference type="PANTHER" id="PTHR46682">
    <property type="entry name" value="ADHESION G-PROTEIN COUPLED RECEPTOR V1"/>
    <property type="match status" value="1"/>
</dbReference>
<accession>A0ABZ1ULE4</accession>
<dbReference type="Proteomes" id="UP000321323">
    <property type="component" value="Chromosome"/>
</dbReference>
<keyword evidence="1" id="KW-0732">Signal</keyword>
<dbReference type="SMART" id="SM00237">
    <property type="entry name" value="Calx_beta"/>
    <property type="match status" value="1"/>
</dbReference>
<name>A0ABZ1ULE4_9BURK</name>
<evidence type="ECO:0000256" key="3">
    <source>
        <dbReference type="ARBA" id="ARBA00022837"/>
    </source>
</evidence>
<evidence type="ECO:0000256" key="1">
    <source>
        <dbReference type="ARBA" id="ARBA00022729"/>
    </source>
</evidence>
<dbReference type="InterPro" id="IPR026919">
    <property type="entry name" value="ADGRV1"/>
</dbReference>
<keyword evidence="7" id="KW-1185">Reference proteome</keyword>
<evidence type="ECO:0000313" key="6">
    <source>
        <dbReference type="EMBL" id="WUR13369.1"/>
    </source>
</evidence>
<proteinExistence type="predicted"/>
<dbReference type="SUPFAM" id="SSF141072">
    <property type="entry name" value="CalX-like"/>
    <property type="match status" value="6"/>
</dbReference>
<dbReference type="InterPro" id="IPR038081">
    <property type="entry name" value="CalX-like_sf"/>
</dbReference>
<feature type="domain" description="Calx-beta" evidence="5">
    <location>
        <begin position="152"/>
        <end position="248"/>
    </location>
</feature>
<evidence type="ECO:0000259" key="5">
    <source>
        <dbReference type="SMART" id="SM00237"/>
    </source>
</evidence>
<dbReference type="InterPro" id="IPR013783">
    <property type="entry name" value="Ig-like_fold"/>
</dbReference>